<protein>
    <submittedName>
        <fullName evidence="5">tRNA-binding protein</fullName>
    </submittedName>
</protein>
<evidence type="ECO:0000256" key="2">
    <source>
        <dbReference type="ARBA" id="ARBA00022884"/>
    </source>
</evidence>
<keyword evidence="6" id="KW-1185">Reference proteome</keyword>
<name>A0AAU9CYU2_9LACO</name>
<dbReference type="Proteomes" id="UP001321804">
    <property type="component" value="Chromosome"/>
</dbReference>
<dbReference type="InterPro" id="IPR012340">
    <property type="entry name" value="NA-bd_OB-fold"/>
</dbReference>
<dbReference type="InterPro" id="IPR037154">
    <property type="entry name" value="YtpR-like_sf"/>
</dbReference>
<keyword evidence="1 3" id="KW-0820">tRNA-binding</keyword>
<dbReference type="KEGG" id="xak:KIMC2_09600"/>
<dbReference type="Gene3D" id="2.40.50.140">
    <property type="entry name" value="Nucleic acid-binding proteins"/>
    <property type="match status" value="1"/>
</dbReference>
<evidence type="ECO:0000313" key="5">
    <source>
        <dbReference type="EMBL" id="BDR56398.1"/>
    </source>
</evidence>
<dbReference type="PROSITE" id="PS50886">
    <property type="entry name" value="TRBD"/>
    <property type="match status" value="1"/>
</dbReference>
<evidence type="ECO:0000259" key="4">
    <source>
        <dbReference type="PROSITE" id="PS50886"/>
    </source>
</evidence>
<dbReference type="NCBIfam" id="NF045760">
    <property type="entry name" value="YtpR"/>
    <property type="match status" value="1"/>
</dbReference>
<dbReference type="InterPro" id="IPR002547">
    <property type="entry name" value="tRNA-bd_dom"/>
</dbReference>
<evidence type="ECO:0000256" key="1">
    <source>
        <dbReference type="ARBA" id="ARBA00022555"/>
    </source>
</evidence>
<dbReference type="GO" id="GO:0000049">
    <property type="term" value="F:tRNA binding"/>
    <property type="evidence" value="ECO:0007669"/>
    <property type="project" value="UniProtKB-UniRule"/>
</dbReference>
<keyword evidence="2 3" id="KW-0694">RNA-binding</keyword>
<dbReference type="InterPro" id="IPR033714">
    <property type="entry name" value="tRNA_bind_bactPheRS"/>
</dbReference>
<proteinExistence type="predicted"/>
<dbReference type="AlphaFoldDB" id="A0AAU9CYU2"/>
<dbReference type="SUPFAM" id="SSF50249">
    <property type="entry name" value="Nucleic acid-binding proteins"/>
    <property type="match status" value="1"/>
</dbReference>
<sequence>MIIASINQPAFGDSIWLDFSKNSDTDFKVYKKEDIVVIEDSNDKLIGLNLLNWSNKLNINKNSGFIPISSDEIELISQKLPEFKDFLISELKRPYFVVGVIKEIKEHPKLQKLKIIKVEIGQKELLQLVSGSINLKVGLKTVVAQTGAIMPNGSKILASKIGGIESPGALCNRADLNLSSPEIKGAIEIDDSSIQPGSDYASVENIIY</sequence>
<dbReference type="Pfam" id="PF01588">
    <property type="entry name" value="tRNA_bind"/>
    <property type="match status" value="1"/>
</dbReference>
<reference evidence="5 6" key="1">
    <citation type="journal article" date="2023" name="Microbiol. Spectr.">
        <title>Symbiosis of Carpenter Bees with Uncharacterized Lactic Acid Bacteria Showing NAD Auxotrophy.</title>
        <authorList>
            <person name="Kawasaki S."/>
            <person name="Ozawa K."/>
            <person name="Mori T."/>
            <person name="Yamamoto A."/>
            <person name="Ito M."/>
            <person name="Ohkuma M."/>
            <person name="Sakamoto M."/>
            <person name="Matsutani M."/>
        </authorList>
    </citation>
    <scope>NUCLEOTIDE SEQUENCE [LARGE SCALE GENOMIC DNA]</scope>
    <source>
        <strain evidence="5 6">KimC2</strain>
    </source>
</reference>
<dbReference type="RefSeq" id="WP_317698325.1">
    <property type="nucleotide sequence ID" value="NZ_AP026801.1"/>
</dbReference>
<organism evidence="5 6">
    <name type="scientific">Xylocopilactobacillus apis</name>
    <dbReference type="NCBI Taxonomy" id="2932183"/>
    <lineage>
        <taxon>Bacteria</taxon>
        <taxon>Bacillati</taxon>
        <taxon>Bacillota</taxon>
        <taxon>Bacilli</taxon>
        <taxon>Lactobacillales</taxon>
        <taxon>Lactobacillaceae</taxon>
        <taxon>Xylocopilactobacillus</taxon>
    </lineage>
</organism>
<dbReference type="Gene3D" id="3.30.1940.10">
    <property type="entry name" value="YtpR-like"/>
    <property type="match status" value="1"/>
</dbReference>
<accession>A0AAU9CYU2</accession>
<dbReference type="EMBL" id="AP026801">
    <property type="protein sequence ID" value="BDR56398.1"/>
    <property type="molecule type" value="Genomic_DNA"/>
</dbReference>
<evidence type="ECO:0000256" key="3">
    <source>
        <dbReference type="PROSITE-ProRule" id="PRU00209"/>
    </source>
</evidence>
<feature type="domain" description="TRNA-binding" evidence="4">
    <location>
        <begin position="90"/>
        <end position="201"/>
    </location>
</feature>
<dbReference type="CDD" id="cd02796">
    <property type="entry name" value="tRNA_bind_bactPheRS"/>
    <property type="match status" value="1"/>
</dbReference>
<evidence type="ECO:0000313" key="6">
    <source>
        <dbReference type="Proteomes" id="UP001321804"/>
    </source>
</evidence>
<gene>
    <name evidence="5" type="ORF">KIMC2_09600</name>
</gene>